<keyword evidence="1" id="KW-0732">Signal</keyword>
<sequence>LTAVPRSCLSIMLFYCALIHHLSAIHSEFVHCFNQFTMESSSLRKLSKLSLGSVHSQEETLSSNTSVFHDPESLSLLEQLPRELLWTIFDFAPESVHNIRLVSRQLRLRVEQYAAQKDNIIRTLTILDKGFRIDKRNIKSVDSYGVDDKEENDPYDLQLRIVPNKLMESVFELRLLIHQHLFDLKNLRKQIHFYGSSAGSSVPKNSESAYILKFNSVNAHDVEIGLKYLAEFIGRQVREVYILLGREWNAMDFVDPLLHGMKFGYMKVSILSLSRDLSNHVLNITRTHGLDEIYLKIINAGALLDPVEMLIELSTLVRTMHVYHNYTQDFLNVANVEWGPVILKMLNNKLDKLRIFTNSGEYLSRQSVDLIVEQVPNIGKQIDLCIPCTRFYEKVLDCTSHDHWVTANGGPRSGSLKVQHISIREREDRELRALLQSCQKHS</sequence>
<evidence type="ECO:0000256" key="1">
    <source>
        <dbReference type="SAM" id="SignalP"/>
    </source>
</evidence>
<evidence type="ECO:0000313" key="3">
    <source>
        <dbReference type="Proteomes" id="UP001328107"/>
    </source>
</evidence>
<protein>
    <recommendedName>
        <fullName evidence="4">F-box domain-containing protein</fullName>
    </recommendedName>
</protein>
<comment type="caution">
    <text evidence="2">The sequence shown here is derived from an EMBL/GenBank/DDBJ whole genome shotgun (WGS) entry which is preliminary data.</text>
</comment>
<gene>
    <name evidence="2" type="ORF">PMAYCL1PPCAC_31799</name>
</gene>
<feature type="non-terminal residue" evidence="2">
    <location>
        <position position="1"/>
    </location>
</feature>
<dbReference type="Proteomes" id="UP001328107">
    <property type="component" value="Unassembled WGS sequence"/>
</dbReference>
<feature type="signal peptide" evidence="1">
    <location>
        <begin position="1"/>
        <end position="24"/>
    </location>
</feature>
<keyword evidence="3" id="KW-1185">Reference proteome</keyword>
<proteinExistence type="predicted"/>
<dbReference type="AlphaFoldDB" id="A0AAN5IEG3"/>
<feature type="chain" id="PRO_5042957926" description="F-box domain-containing protein" evidence="1">
    <location>
        <begin position="25"/>
        <end position="442"/>
    </location>
</feature>
<reference evidence="3" key="1">
    <citation type="submission" date="2022-10" db="EMBL/GenBank/DDBJ databases">
        <title>Genome assembly of Pristionchus species.</title>
        <authorList>
            <person name="Yoshida K."/>
            <person name="Sommer R.J."/>
        </authorList>
    </citation>
    <scope>NUCLEOTIDE SEQUENCE [LARGE SCALE GENOMIC DNA]</scope>
    <source>
        <strain evidence="3">RS5460</strain>
    </source>
</reference>
<organism evidence="2 3">
    <name type="scientific">Pristionchus mayeri</name>
    <dbReference type="NCBI Taxonomy" id="1317129"/>
    <lineage>
        <taxon>Eukaryota</taxon>
        <taxon>Metazoa</taxon>
        <taxon>Ecdysozoa</taxon>
        <taxon>Nematoda</taxon>
        <taxon>Chromadorea</taxon>
        <taxon>Rhabditida</taxon>
        <taxon>Rhabditina</taxon>
        <taxon>Diplogasteromorpha</taxon>
        <taxon>Diplogasteroidea</taxon>
        <taxon>Neodiplogasteridae</taxon>
        <taxon>Pristionchus</taxon>
    </lineage>
</organism>
<evidence type="ECO:0000313" key="2">
    <source>
        <dbReference type="EMBL" id="GMR61604.1"/>
    </source>
</evidence>
<accession>A0AAN5IEG3</accession>
<evidence type="ECO:0008006" key="4">
    <source>
        <dbReference type="Google" id="ProtNLM"/>
    </source>
</evidence>
<name>A0AAN5IEG3_9BILA</name>
<dbReference type="EMBL" id="BTRK01000006">
    <property type="protein sequence ID" value="GMR61604.1"/>
    <property type="molecule type" value="Genomic_DNA"/>
</dbReference>